<dbReference type="PANTHER" id="PTHR30461:SF23">
    <property type="entry name" value="DNA RECOMBINASE-RELATED"/>
    <property type="match status" value="1"/>
</dbReference>
<dbReference type="PROSITE" id="PS51737">
    <property type="entry name" value="RECOMBINASE_DNA_BIND"/>
    <property type="match status" value="1"/>
</dbReference>
<dbReference type="OrthoDB" id="4500247at2"/>
<dbReference type="Gene3D" id="3.40.50.1390">
    <property type="entry name" value="Resolvase, N-terminal catalytic domain"/>
    <property type="match status" value="1"/>
</dbReference>
<dbReference type="SUPFAM" id="SSF53041">
    <property type="entry name" value="Resolvase-like"/>
    <property type="match status" value="1"/>
</dbReference>
<dbReference type="SMART" id="SM00857">
    <property type="entry name" value="Resolvase"/>
    <property type="match status" value="1"/>
</dbReference>
<dbReference type="PANTHER" id="PTHR30461">
    <property type="entry name" value="DNA-INVERTASE FROM LAMBDOID PROPHAGE"/>
    <property type="match status" value="1"/>
</dbReference>
<evidence type="ECO:0000259" key="1">
    <source>
        <dbReference type="PROSITE" id="PS51737"/>
    </source>
</evidence>
<dbReference type="InterPro" id="IPR050639">
    <property type="entry name" value="SSR_resolvase"/>
</dbReference>
<comment type="caution">
    <text evidence="2">The sequence shown here is derived from an EMBL/GenBank/DDBJ whole genome shotgun (WGS) entry which is preliminary data.</text>
</comment>
<dbReference type="InterPro" id="IPR011109">
    <property type="entry name" value="DNA_bind_recombinase_dom"/>
</dbReference>
<dbReference type="Gene3D" id="3.90.1750.20">
    <property type="entry name" value="Putative Large Serine Recombinase, Chain B, Domain 2"/>
    <property type="match status" value="1"/>
</dbReference>
<dbReference type="InterPro" id="IPR038109">
    <property type="entry name" value="DNA_bind_recomb_sf"/>
</dbReference>
<dbReference type="GO" id="GO:0003677">
    <property type="term" value="F:DNA binding"/>
    <property type="evidence" value="ECO:0007669"/>
    <property type="project" value="InterPro"/>
</dbReference>
<dbReference type="CDD" id="cd00338">
    <property type="entry name" value="Ser_Recombinase"/>
    <property type="match status" value="1"/>
</dbReference>
<feature type="domain" description="Recombinase" evidence="1">
    <location>
        <begin position="179"/>
        <end position="313"/>
    </location>
</feature>
<name>A0A5R8P609_9NOCA</name>
<dbReference type="Pfam" id="PF07508">
    <property type="entry name" value="Recombinase"/>
    <property type="match status" value="1"/>
</dbReference>
<dbReference type="Proteomes" id="UP000308349">
    <property type="component" value="Unassembled WGS sequence"/>
</dbReference>
<dbReference type="EMBL" id="VBUU01000040">
    <property type="protein sequence ID" value="TLF96767.1"/>
    <property type="molecule type" value="Genomic_DNA"/>
</dbReference>
<organism evidence="2 3">
    <name type="scientific">Nocardia cyriacigeorgica</name>
    <dbReference type="NCBI Taxonomy" id="135487"/>
    <lineage>
        <taxon>Bacteria</taxon>
        <taxon>Bacillati</taxon>
        <taxon>Actinomycetota</taxon>
        <taxon>Actinomycetes</taxon>
        <taxon>Mycobacteriales</taxon>
        <taxon>Nocardiaceae</taxon>
        <taxon>Nocardia</taxon>
    </lineage>
</organism>
<evidence type="ECO:0000313" key="3">
    <source>
        <dbReference type="Proteomes" id="UP000308349"/>
    </source>
</evidence>
<dbReference type="GO" id="GO:0000150">
    <property type="term" value="F:DNA strand exchange activity"/>
    <property type="evidence" value="ECO:0007669"/>
    <property type="project" value="InterPro"/>
</dbReference>
<protein>
    <submittedName>
        <fullName evidence="2">Recombinase family protein</fullName>
    </submittedName>
</protein>
<dbReference type="AlphaFoldDB" id="A0A5R8P609"/>
<feature type="non-terminal residue" evidence="2">
    <location>
        <position position="1"/>
    </location>
</feature>
<proteinExistence type="predicted"/>
<dbReference type="InterPro" id="IPR006119">
    <property type="entry name" value="Resolv_N"/>
</dbReference>
<evidence type="ECO:0000313" key="2">
    <source>
        <dbReference type="EMBL" id="TLF96767.1"/>
    </source>
</evidence>
<dbReference type="InterPro" id="IPR036162">
    <property type="entry name" value="Resolvase-like_N_sf"/>
</dbReference>
<dbReference type="Pfam" id="PF00239">
    <property type="entry name" value="Resolvase"/>
    <property type="match status" value="1"/>
</dbReference>
<accession>A0A5R8P609</accession>
<gene>
    <name evidence="2" type="ORF">FEK35_27130</name>
</gene>
<reference evidence="2 3" key="1">
    <citation type="submission" date="2019-05" db="EMBL/GenBank/DDBJ databases">
        <title>Genomes sequences of two Nocardia cyriacigeorgica environmental isolates, type strains Nocardia asteroides ATCC 19247 and Nocardia cyriacigeorgica DSM 44484.</title>
        <authorList>
            <person name="Vautrin F."/>
            <person name="Bergeron E."/>
            <person name="Dubost A."/>
            <person name="Abrouk D."/>
            <person name="Rodriguez Nava V."/>
            <person name="Pujic P."/>
        </authorList>
    </citation>
    <scope>NUCLEOTIDE SEQUENCE [LARGE SCALE GENOMIC DNA]</scope>
    <source>
        <strain evidence="2 3">EML 1456</strain>
    </source>
</reference>
<sequence>DSIVNTQMCHDGCMHEWGELEAVLYARVSDDRDGRSRSTGQQIKEGKAWCKREGIPIIETVIDDDLGASRYSRRKRDGYDRVLEMLEAPSKRRRILVSWESSRAQRDLKVYLKLREICEESGALWCYDGRVYDMTDPADRRRTAIDAIEDEYEVERTRKRVLRDMRDNALAGRPHGKVAYGYRIIRDERTGRPVDRVPDEDVVDAEGNLVRVGAATIVREIARRLLDGESIRSITIDLNRRGVPAPRPMQKGPNKGKPGKWLAQTITTLMRSPTYAGLRVANGKVIRQGTWKPILTMDQHERLLALLTDPNRKTHRGSAPAWLLTFIAICGVCGSHVTRLAPRGTDMYVCATQFCVARSIKGVDRLVEQAVIERLMSDDIFALMAKSSDEAARAYEEERKLKQRLNKYISMAASGEISEESFIQIDKDLRAKIKAAESKARAKFTSPLVRKLAEGGNAREEWPRLDIMEKRQVIRELCEVTIFKARTKGQRQVNPRYIGLWWIGSDAPKPTAPPPPAPLADGGDPGEYTVPEVLQYLRSAGIDERIRIQELERAGQGRGDIMKLSTDRKRARTG</sequence>